<evidence type="ECO:0000256" key="3">
    <source>
        <dbReference type="ARBA" id="ARBA00022763"/>
    </source>
</evidence>
<dbReference type="Gene3D" id="3.30.420.110">
    <property type="entry name" value="MutS, connector domain"/>
    <property type="match status" value="1"/>
</dbReference>
<dbReference type="Gene3D" id="3.40.1170.10">
    <property type="entry name" value="DNA repair protein MutS, domain I"/>
    <property type="match status" value="1"/>
</dbReference>
<evidence type="ECO:0000256" key="4">
    <source>
        <dbReference type="ARBA" id="ARBA00022840"/>
    </source>
</evidence>
<sequence length="894" mass="99648">MTEIPVKIKKPRKRRTPKNATPLPSLRVLRELARPIKDAEANEEAEEDQEAEEVPTTALKAEVRELQRQNPEHVLLVQVGGFYEIYDYGGYLEELAALLHLKIARPNKDNRCCGFPLSKLKGYVEILIKNEKTVAIADQTEKDLSSKTKHHLRTITRVFTPGTVLDEEWIESRENNFLLCVAAAPPEAVETVDLALAWLDVSTGDFLVCDASHSTFDEHLARIQPREILCDEAMTETHAQLIDSLRSRAKDFHLTLRPGDQQAESLFNGLVIEGDTKASFSRDVKVLDKYSVLQKVAAGNLLAYVGASFPTCDPIFALPDAFLPEDVMGIDAVTQTALEITPAGSRLLASRLKAPSICPTEINRRLDLVNVFYEDSHLLSDVRELLADIRDMERAIQRIHRGKGSPGDYVQIIGTLRVAADIAKLLDSKRVAMQSDGSPFVGSLDGLLERLQGASSLLDECDEIFEGEMQDVQNITEIDAIKEGIFGPLDTERVHHACLMTYQKELEESFRLRYDIPPDKECLAVIDPRIGHYLAIQRLDKGGRERTKRLILNDPHADLLERNTAAFTPTTVKFLHADWTSLSSDIVNSTDKLLALQREVFAEACEKIKKLTPQFVQTCRAIAETDVAAGSAYYAREEGCTRPIITDDLVHDVQGGRHPVVERAQTERESQPNMGGKSTFLRQSALISVIAQTGLYVPASSARLGIVDKIFARVGASDDLAGHKSTFMVEMQETATILNNATERSFVIMDEVGRGTSTKDGMAIAYAALTYLHSTNRCRAVFATHYHELATRIVKEGMLDSVACYQTAILIDRHGDIMYTYRVEPGIMNKSHGIECARTAGLPQEVLHLAAKFYEKLEREDSDKNELVREAYQVAEQSEEPTLLPLYPRARTAL</sequence>
<dbReference type="GO" id="GO:0006298">
    <property type="term" value="P:mismatch repair"/>
    <property type="evidence" value="ECO:0007669"/>
    <property type="project" value="InterPro"/>
</dbReference>
<dbReference type="InterPro" id="IPR007860">
    <property type="entry name" value="DNA_mmatch_repair_MutS_con_dom"/>
</dbReference>
<dbReference type="GO" id="GO:0030983">
    <property type="term" value="F:mismatched DNA binding"/>
    <property type="evidence" value="ECO:0007669"/>
    <property type="project" value="InterPro"/>
</dbReference>
<evidence type="ECO:0000256" key="7">
    <source>
        <dbReference type="SAM" id="MobiDB-lite"/>
    </source>
</evidence>
<evidence type="ECO:0000313" key="10">
    <source>
        <dbReference type="Proteomes" id="UP000318582"/>
    </source>
</evidence>
<feature type="compositionally biased region" description="Basic residues" evidence="7">
    <location>
        <begin position="7"/>
        <end position="17"/>
    </location>
</feature>
<comment type="caution">
    <text evidence="9">The sequence shown here is derived from an EMBL/GenBank/DDBJ whole genome shotgun (WGS) entry which is preliminary data.</text>
</comment>
<dbReference type="PANTHER" id="PTHR11361">
    <property type="entry name" value="DNA MISMATCH REPAIR PROTEIN MUTS FAMILY MEMBER"/>
    <property type="match status" value="1"/>
</dbReference>
<dbReference type="InterPro" id="IPR007695">
    <property type="entry name" value="DNA_mismatch_repair_MutS-lik_N"/>
</dbReference>
<dbReference type="PANTHER" id="PTHR11361:SF34">
    <property type="entry name" value="DNA MISMATCH REPAIR PROTEIN MSH1, MITOCHONDRIAL"/>
    <property type="match status" value="1"/>
</dbReference>
<dbReference type="AlphaFoldDB" id="A0A507E7V2"/>
<dbReference type="SMART" id="SM00534">
    <property type="entry name" value="MUTSac"/>
    <property type="match status" value="1"/>
</dbReference>
<evidence type="ECO:0000313" key="9">
    <source>
        <dbReference type="EMBL" id="TPX59375.1"/>
    </source>
</evidence>
<dbReference type="Gene3D" id="3.40.50.300">
    <property type="entry name" value="P-loop containing nucleotide triphosphate hydrolases"/>
    <property type="match status" value="1"/>
</dbReference>
<evidence type="ECO:0000256" key="5">
    <source>
        <dbReference type="ARBA" id="ARBA00023125"/>
    </source>
</evidence>
<dbReference type="InterPro" id="IPR027417">
    <property type="entry name" value="P-loop_NTPase"/>
</dbReference>
<keyword evidence="4" id="KW-0067">ATP-binding</keyword>
<dbReference type="InterPro" id="IPR017261">
    <property type="entry name" value="DNA_mismatch_repair_MutS/MSH"/>
</dbReference>
<dbReference type="Pfam" id="PF05192">
    <property type="entry name" value="MutS_III"/>
    <property type="match status" value="1"/>
</dbReference>
<reference evidence="9 10" key="1">
    <citation type="journal article" date="2019" name="Sci. Rep.">
        <title>Comparative genomics of chytrid fungi reveal insights into the obligate biotrophic and pathogenic lifestyle of Synchytrium endobioticum.</title>
        <authorList>
            <person name="van de Vossenberg B.T.L.H."/>
            <person name="Warris S."/>
            <person name="Nguyen H.D.T."/>
            <person name="van Gent-Pelzer M.P.E."/>
            <person name="Joly D.L."/>
            <person name="van de Geest H.C."/>
            <person name="Bonants P.J.M."/>
            <person name="Smith D.S."/>
            <person name="Levesque C.A."/>
            <person name="van der Lee T.A.J."/>
        </authorList>
    </citation>
    <scope>NUCLEOTIDE SEQUENCE [LARGE SCALE GENOMIC DNA]</scope>
    <source>
        <strain evidence="9 10">CBS 809.83</strain>
    </source>
</reference>
<dbReference type="InterPro" id="IPR036678">
    <property type="entry name" value="MutS_con_dom_sf"/>
</dbReference>
<dbReference type="GO" id="GO:0005739">
    <property type="term" value="C:mitochondrion"/>
    <property type="evidence" value="ECO:0007669"/>
    <property type="project" value="TreeGrafter"/>
</dbReference>
<dbReference type="GO" id="GO:0140664">
    <property type="term" value="F:ATP-dependent DNA damage sensor activity"/>
    <property type="evidence" value="ECO:0007669"/>
    <property type="project" value="InterPro"/>
</dbReference>
<evidence type="ECO:0000256" key="6">
    <source>
        <dbReference type="ARBA" id="ARBA00023204"/>
    </source>
</evidence>
<dbReference type="InterPro" id="IPR007696">
    <property type="entry name" value="DNA_mismatch_repair_MutS_core"/>
</dbReference>
<dbReference type="STRING" id="109895.A0A507E7V2"/>
<feature type="region of interest" description="Disordered" evidence="7">
    <location>
        <begin position="1"/>
        <end position="24"/>
    </location>
</feature>
<dbReference type="PIRSF" id="PIRSF037677">
    <property type="entry name" value="DNA_mis_repair_Msh6"/>
    <property type="match status" value="1"/>
</dbReference>
<dbReference type="SUPFAM" id="SSF52540">
    <property type="entry name" value="P-loop containing nucleoside triphosphate hydrolases"/>
    <property type="match status" value="1"/>
</dbReference>
<dbReference type="Gene3D" id="1.10.1420.10">
    <property type="match status" value="2"/>
</dbReference>
<dbReference type="Pfam" id="PF00488">
    <property type="entry name" value="MutS_V"/>
    <property type="match status" value="1"/>
</dbReference>
<keyword evidence="10" id="KW-1185">Reference proteome</keyword>
<dbReference type="Proteomes" id="UP000318582">
    <property type="component" value="Unassembled WGS sequence"/>
</dbReference>
<keyword evidence="6" id="KW-0234">DNA repair</keyword>
<keyword evidence="5" id="KW-0238">DNA-binding</keyword>
<name>A0A507E7V2_9FUNG</name>
<proteinExistence type="inferred from homology"/>
<keyword evidence="3" id="KW-0227">DNA damage</keyword>
<dbReference type="SUPFAM" id="SSF53150">
    <property type="entry name" value="DNA repair protein MutS, domain II"/>
    <property type="match status" value="1"/>
</dbReference>
<dbReference type="InterPro" id="IPR000432">
    <property type="entry name" value="DNA_mismatch_repair_MutS_C"/>
</dbReference>
<dbReference type="GO" id="GO:0005524">
    <property type="term" value="F:ATP binding"/>
    <property type="evidence" value="ECO:0007669"/>
    <property type="project" value="UniProtKB-KW"/>
</dbReference>
<dbReference type="PROSITE" id="PS00486">
    <property type="entry name" value="DNA_MISMATCH_REPAIR_2"/>
    <property type="match status" value="1"/>
</dbReference>
<protein>
    <recommendedName>
        <fullName evidence="8">DNA mismatch repair proteins mutS family domain-containing protein</fullName>
    </recommendedName>
</protein>
<dbReference type="SUPFAM" id="SSF55271">
    <property type="entry name" value="DNA repair protein MutS, domain I"/>
    <property type="match status" value="1"/>
</dbReference>
<dbReference type="EMBL" id="QEAQ01000026">
    <property type="protein sequence ID" value="TPX59375.1"/>
    <property type="molecule type" value="Genomic_DNA"/>
</dbReference>
<dbReference type="Pfam" id="PF01624">
    <property type="entry name" value="MutS_I"/>
    <property type="match status" value="1"/>
</dbReference>
<evidence type="ECO:0000256" key="2">
    <source>
        <dbReference type="ARBA" id="ARBA00022741"/>
    </source>
</evidence>
<accession>A0A507E7V2</accession>
<dbReference type="NCBIfam" id="NF003810">
    <property type="entry name" value="PRK05399.1"/>
    <property type="match status" value="1"/>
</dbReference>
<evidence type="ECO:0000256" key="1">
    <source>
        <dbReference type="ARBA" id="ARBA00006271"/>
    </source>
</evidence>
<keyword evidence="2" id="KW-0547">Nucleotide-binding</keyword>
<dbReference type="SUPFAM" id="SSF48334">
    <property type="entry name" value="DNA repair protein MutS, domain III"/>
    <property type="match status" value="1"/>
</dbReference>
<evidence type="ECO:0000259" key="8">
    <source>
        <dbReference type="PROSITE" id="PS00486"/>
    </source>
</evidence>
<dbReference type="InterPro" id="IPR036187">
    <property type="entry name" value="DNA_mismatch_repair_MutS_sf"/>
</dbReference>
<dbReference type="Pfam" id="PF05188">
    <property type="entry name" value="MutS_II"/>
    <property type="match status" value="1"/>
</dbReference>
<dbReference type="InterPro" id="IPR045076">
    <property type="entry name" value="MutS"/>
</dbReference>
<dbReference type="GO" id="GO:0005634">
    <property type="term" value="C:nucleus"/>
    <property type="evidence" value="ECO:0007669"/>
    <property type="project" value="TreeGrafter"/>
</dbReference>
<comment type="similarity">
    <text evidence="1">Belongs to the DNA mismatch repair MutS family.</text>
</comment>
<feature type="domain" description="DNA mismatch repair proteins mutS family" evidence="8">
    <location>
        <begin position="745"/>
        <end position="761"/>
    </location>
</feature>
<dbReference type="GO" id="GO:0043504">
    <property type="term" value="P:mitochondrial DNA repair"/>
    <property type="evidence" value="ECO:0007669"/>
    <property type="project" value="TreeGrafter"/>
</dbReference>
<dbReference type="InterPro" id="IPR016151">
    <property type="entry name" value="DNA_mismatch_repair_MutS_N"/>
</dbReference>
<dbReference type="SMART" id="SM00533">
    <property type="entry name" value="MUTSd"/>
    <property type="match status" value="1"/>
</dbReference>
<gene>
    <name evidence="9" type="ORF">PhCBS80983_g02493</name>
</gene>
<organism evidence="9 10">
    <name type="scientific">Powellomyces hirtus</name>
    <dbReference type="NCBI Taxonomy" id="109895"/>
    <lineage>
        <taxon>Eukaryota</taxon>
        <taxon>Fungi</taxon>
        <taxon>Fungi incertae sedis</taxon>
        <taxon>Chytridiomycota</taxon>
        <taxon>Chytridiomycota incertae sedis</taxon>
        <taxon>Chytridiomycetes</taxon>
        <taxon>Spizellomycetales</taxon>
        <taxon>Powellomycetaceae</taxon>
        <taxon>Powellomyces</taxon>
    </lineage>
</organism>